<dbReference type="AlphaFoldDB" id="A0A7N0URM1"/>
<dbReference type="FunFam" id="3.30.559.10:FF:000015">
    <property type="entry name" value="Spermidine hydroxycinnamoyl transferase"/>
    <property type="match status" value="1"/>
</dbReference>
<dbReference type="FunFam" id="3.30.559.10:FF:000008">
    <property type="entry name" value="Tryptamine hydroxycinnamoyl transferase"/>
    <property type="match status" value="1"/>
</dbReference>
<dbReference type="Gene3D" id="3.30.559.10">
    <property type="entry name" value="Chloramphenicol acetyltransferase-like domain"/>
    <property type="match status" value="2"/>
</dbReference>
<accession>A0A7N0URM1</accession>
<keyword evidence="5" id="KW-1185">Reference proteome</keyword>
<dbReference type="Proteomes" id="UP000594263">
    <property type="component" value="Unplaced"/>
</dbReference>
<evidence type="ECO:0000256" key="3">
    <source>
        <dbReference type="ARBA" id="ARBA00023315"/>
    </source>
</evidence>
<reference evidence="4" key="1">
    <citation type="submission" date="2021-01" db="UniProtKB">
        <authorList>
            <consortium name="EnsemblPlants"/>
        </authorList>
    </citation>
    <scope>IDENTIFICATION</scope>
</reference>
<evidence type="ECO:0000313" key="5">
    <source>
        <dbReference type="Proteomes" id="UP000594263"/>
    </source>
</evidence>
<dbReference type="InterPro" id="IPR050317">
    <property type="entry name" value="Plant_Fungal_Acyltransferase"/>
</dbReference>
<dbReference type="OMA" id="WGEAVEC"/>
<evidence type="ECO:0000313" key="4">
    <source>
        <dbReference type="EnsemblPlants" id="Kaladp0080s0027.1.v1.1"/>
    </source>
</evidence>
<dbReference type="GO" id="GO:0016747">
    <property type="term" value="F:acyltransferase activity, transferring groups other than amino-acyl groups"/>
    <property type="evidence" value="ECO:0007669"/>
    <property type="project" value="TreeGrafter"/>
</dbReference>
<evidence type="ECO:0000256" key="2">
    <source>
        <dbReference type="ARBA" id="ARBA00022679"/>
    </source>
</evidence>
<evidence type="ECO:0000256" key="1">
    <source>
        <dbReference type="ARBA" id="ARBA00009861"/>
    </source>
</evidence>
<dbReference type="InterPro" id="IPR023213">
    <property type="entry name" value="CAT-like_dom_sf"/>
</dbReference>
<dbReference type="PANTHER" id="PTHR31642:SF310">
    <property type="entry name" value="FATTY ALCOHOL:CAFFEOYL-COA ACYLTRANSFERASE"/>
    <property type="match status" value="1"/>
</dbReference>
<keyword evidence="3" id="KW-0012">Acyltransferase</keyword>
<dbReference type="Gramene" id="Kaladp0080s0027.1.v1.1">
    <property type="protein sequence ID" value="Kaladp0080s0027.1.v1.1"/>
    <property type="gene ID" value="Kaladp0080s0027.v1.1"/>
</dbReference>
<name>A0A7N0URM1_KALFE</name>
<dbReference type="EnsemblPlants" id="Kaladp0080s0027.1.v1.1">
    <property type="protein sequence ID" value="Kaladp0080s0027.1.v1.1"/>
    <property type="gene ID" value="Kaladp0080s0027.v1.1"/>
</dbReference>
<dbReference type="Pfam" id="PF02458">
    <property type="entry name" value="Transferase"/>
    <property type="match status" value="1"/>
</dbReference>
<dbReference type="PANTHER" id="PTHR31642">
    <property type="entry name" value="TRICHOTHECENE 3-O-ACETYLTRANSFERASE"/>
    <property type="match status" value="1"/>
</dbReference>
<comment type="similarity">
    <text evidence="1">Belongs to the plant acyltransferase family.</text>
</comment>
<keyword evidence="2" id="KW-0808">Transferase</keyword>
<sequence>MVSLNENVSPWTVQQGEPCLISPAEKMEEELYYLSNLDQNLALLVRTIHCYNSGSLKGNDVNAPELLKGSLQKVLVRYYPLAGRLTISSDGKLSVNCNGEGALFVEAEANCSLEELGDIAAAPDASLLTKLVCDVPDSASILEMPLLMAQVTKFKCGGFVLGMSMNHCLCDGVAAMEFLSSWGEMARGLPLSVPPFLERTILKPRSPPKIVYDHIEFSELPSKTSEPREDLIYRSFSFSQDKLADLKRKASTDGRPNPSCTTFEALSALTWRARTLALHLRPDQETKLIFAVDGRSRINPPLPKGYFGNGIVLASSLCKAGELNNPLPFAVKLVQESVQKVTDDFIRSAIDYFEITRARPALTSTVIITSWTKLALHAVDFGWGKPASSWPVGLPEKEVIVYLPHGADRKGISVYLGLPASAMKTFQDLIEL</sequence>
<evidence type="ECO:0008006" key="6">
    <source>
        <dbReference type="Google" id="ProtNLM"/>
    </source>
</evidence>
<protein>
    <recommendedName>
        <fullName evidence="6">Omega-hydroxypalmitate O-feruloyl transferase</fullName>
    </recommendedName>
</protein>
<organism evidence="4 5">
    <name type="scientific">Kalanchoe fedtschenkoi</name>
    <name type="common">Lavender scallops</name>
    <name type="synonym">South American air plant</name>
    <dbReference type="NCBI Taxonomy" id="63787"/>
    <lineage>
        <taxon>Eukaryota</taxon>
        <taxon>Viridiplantae</taxon>
        <taxon>Streptophyta</taxon>
        <taxon>Embryophyta</taxon>
        <taxon>Tracheophyta</taxon>
        <taxon>Spermatophyta</taxon>
        <taxon>Magnoliopsida</taxon>
        <taxon>eudicotyledons</taxon>
        <taxon>Gunneridae</taxon>
        <taxon>Pentapetalae</taxon>
        <taxon>Saxifragales</taxon>
        <taxon>Crassulaceae</taxon>
        <taxon>Kalanchoe</taxon>
    </lineage>
</organism>
<proteinExistence type="inferred from homology"/>